<dbReference type="InterPro" id="IPR036366">
    <property type="entry name" value="PGBDSf"/>
</dbReference>
<keyword evidence="4" id="KW-1185">Reference proteome</keyword>
<dbReference type="Pfam" id="PF01471">
    <property type="entry name" value="PG_binding_1"/>
    <property type="match status" value="1"/>
</dbReference>
<dbReference type="InterPro" id="IPR003593">
    <property type="entry name" value="AAA+_ATPase"/>
</dbReference>
<organism evidence="3 4">
    <name type="scientific">Marinobacterium maritimum</name>
    <dbReference type="NCBI Taxonomy" id="500162"/>
    <lineage>
        <taxon>Bacteria</taxon>
        <taxon>Pseudomonadati</taxon>
        <taxon>Pseudomonadota</taxon>
        <taxon>Gammaproteobacteria</taxon>
        <taxon>Oceanospirillales</taxon>
        <taxon>Oceanospirillaceae</taxon>
        <taxon>Marinobacterium</taxon>
    </lineage>
</organism>
<keyword evidence="1" id="KW-0472">Membrane</keyword>
<evidence type="ECO:0000313" key="4">
    <source>
        <dbReference type="Proteomes" id="UP001499915"/>
    </source>
</evidence>
<keyword evidence="1" id="KW-1133">Transmembrane helix</keyword>
<dbReference type="SMART" id="SM00382">
    <property type="entry name" value="AAA"/>
    <property type="match status" value="1"/>
</dbReference>
<dbReference type="PANTHER" id="PTHR35894:SF1">
    <property type="entry name" value="PHOSPHORIBULOKINASE _ URIDINE KINASE FAMILY"/>
    <property type="match status" value="1"/>
</dbReference>
<dbReference type="CDD" id="cd00009">
    <property type="entry name" value="AAA"/>
    <property type="match status" value="1"/>
</dbReference>
<dbReference type="InterPro" id="IPR002477">
    <property type="entry name" value="Peptidoglycan-bd-like"/>
</dbReference>
<dbReference type="RefSeq" id="WP_343805090.1">
    <property type="nucleotide sequence ID" value="NZ_BAAAET010000002.1"/>
</dbReference>
<accession>A0ABN1I651</accession>
<dbReference type="InterPro" id="IPR052026">
    <property type="entry name" value="ExeA_AAA_ATPase_DNA-bind"/>
</dbReference>
<dbReference type="PANTHER" id="PTHR35894">
    <property type="entry name" value="GENERAL SECRETION PATHWAY PROTEIN A-RELATED"/>
    <property type="match status" value="1"/>
</dbReference>
<dbReference type="Gene3D" id="3.90.70.10">
    <property type="entry name" value="Cysteine proteinases"/>
    <property type="match status" value="1"/>
</dbReference>
<feature type="domain" description="AAA+ ATPase" evidence="2">
    <location>
        <begin position="44"/>
        <end position="188"/>
    </location>
</feature>
<evidence type="ECO:0000313" key="3">
    <source>
        <dbReference type="EMBL" id="GAA0691623.1"/>
    </source>
</evidence>
<evidence type="ECO:0000256" key="1">
    <source>
        <dbReference type="SAM" id="Phobius"/>
    </source>
</evidence>
<dbReference type="InterPro" id="IPR049945">
    <property type="entry name" value="AAA_22"/>
</dbReference>
<comment type="caution">
    <text evidence="3">The sequence shown here is derived from an EMBL/GenBank/DDBJ whole genome shotgun (WGS) entry which is preliminary data.</text>
</comment>
<reference evidence="3 4" key="1">
    <citation type="journal article" date="2019" name="Int. J. Syst. Evol. Microbiol.">
        <title>The Global Catalogue of Microorganisms (GCM) 10K type strain sequencing project: providing services to taxonomists for standard genome sequencing and annotation.</title>
        <authorList>
            <consortium name="The Broad Institute Genomics Platform"/>
            <consortium name="The Broad Institute Genome Sequencing Center for Infectious Disease"/>
            <person name="Wu L."/>
            <person name="Ma J."/>
        </authorList>
    </citation>
    <scope>NUCLEOTIDE SEQUENCE [LARGE SCALE GENOMIC DNA]</scope>
    <source>
        <strain evidence="3 4">JCM 15134</strain>
    </source>
</reference>
<gene>
    <name evidence="3" type="ORF">GCM10009104_18190</name>
</gene>
<dbReference type="Proteomes" id="UP001499915">
    <property type="component" value="Unassembled WGS sequence"/>
</dbReference>
<dbReference type="EMBL" id="BAAAET010000002">
    <property type="protein sequence ID" value="GAA0691623.1"/>
    <property type="molecule type" value="Genomic_DNA"/>
</dbReference>
<dbReference type="InterPro" id="IPR036365">
    <property type="entry name" value="PGBD-like_sf"/>
</dbReference>
<keyword evidence="1" id="KW-0812">Transmembrane</keyword>
<feature type="transmembrane region" description="Helical" evidence="1">
    <location>
        <begin position="286"/>
        <end position="311"/>
    </location>
</feature>
<dbReference type="Gene3D" id="1.10.101.10">
    <property type="entry name" value="PGBD-like superfamily/PGBD"/>
    <property type="match status" value="1"/>
</dbReference>
<name>A0ABN1I651_9GAMM</name>
<proteinExistence type="predicted"/>
<dbReference type="InterPro" id="IPR027417">
    <property type="entry name" value="P-loop_NTPase"/>
</dbReference>
<dbReference type="Gene3D" id="3.40.50.300">
    <property type="entry name" value="P-loop containing nucleotide triphosphate hydrolases"/>
    <property type="match status" value="1"/>
</dbReference>
<protein>
    <submittedName>
        <fullName evidence="3">ExeA family protein</fullName>
    </submittedName>
</protein>
<dbReference type="Pfam" id="PF13401">
    <property type="entry name" value="AAA_22"/>
    <property type="match status" value="1"/>
</dbReference>
<sequence length="610" mass="68752">MYMYCEYFGLREPPFSIAPNPRYLYMSEQHEEALSHLLYGIDADGGFILLTGEVGTGKTTLSRRLIEQLPDTTDFALILNPHLQPQDLLQAICDELRLTPDPERPLSMKSLCDCIYRYLLQQHAQGRNTLLIIDEAQQLPFESLEQLRLLTNLETSDAKLLKVVLLGQPELLERLAQDDLRQLSQRISARFHLGPLAEADLPHYIHHRLQVAGLNRPVFPPATLKYLYRLSAGLPRVINQICDRALLGTYAQTRNEVSVETLEKAAREVLGQVETGPAAVSGRRPLYFWLVMALLVGLLGWGAGLAASLLFTGQWQSLQQLWHQDEQAQEMTDAERLAMRAQLFPWEKVVIEEPTEPVPPEGVPEEEPETRVAVGLPALMPVYAETIDAGAEPDTDPAASVAAQSWEDTDRWLPPADLDLAQVQAFRGLFQYWQLEYDPRAEPVVCEFAERQGLGCLTLDGDLQLLERLDRPAVITLKHRQQAYMALLTALTPDGAQLRVNTESRTVSRELLQQLWGGQFTLLWQHPPGYRQPLWPGAQGDEVVWLNRQLNQQLGGRKDAPLKSRYDADLYLRVKAFQQQQGLEVDGVAGPLTLIRLNSLVLADLPRLRG</sequence>
<dbReference type="SUPFAM" id="SSF47090">
    <property type="entry name" value="PGBD-like"/>
    <property type="match status" value="1"/>
</dbReference>
<dbReference type="SUPFAM" id="SSF52540">
    <property type="entry name" value="P-loop containing nucleoside triphosphate hydrolases"/>
    <property type="match status" value="1"/>
</dbReference>
<evidence type="ECO:0000259" key="2">
    <source>
        <dbReference type="SMART" id="SM00382"/>
    </source>
</evidence>